<gene>
    <name evidence="1" type="ORF">AMECASPLE_033383</name>
</gene>
<evidence type="ECO:0000313" key="1">
    <source>
        <dbReference type="EMBL" id="MEQ2285578.1"/>
    </source>
</evidence>
<dbReference type="Proteomes" id="UP001469553">
    <property type="component" value="Unassembled WGS sequence"/>
</dbReference>
<sequence length="132" mass="15003">MPFSARFFPPVFLSGQTGCSTPTWLQFIRQTAEQTGSCQTINHFTSSDVITHLDSYLLPRSSSAAPDPLSIPACPFSYPHLQSSPMSFSSRHHTIVLHHTLLGHQNSPQYLLLLQNRYFLKRVTRFTQNIRL</sequence>
<name>A0ABV0XVN0_9TELE</name>
<organism evidence="1 2">
    <name type="scientific">Ameca splendens</name>
    <dbReference type="NCBI Taxonomy" id="208324"/>
    <lineage>
        <taxon>Eukaryota</taxon>
        <taxon>Metazoa</taxon>
        <taxon>Chordata</taxon>
        <taxon>Craniata</taxon>
        <taxon>Vertebrata</taxon>
        <taxon>Euteleostomi</taxon>
        <taxon>Actinopterygii</taxon>
        <taxon>Neopterygii</taxon>
        <taxon>Teleostei</taxon>
        <taxon>Neoteleostei</taxon>
        <taxon>Acanthomorphata</taxon>
        <taxon>Ovalentaria</taxon>
        <taxon>Atherinomorphae</taxon>
        <taxon>Cyprinodontiformes</taxon>
        <taxon>Goodeidae</taxon>
        <taxon>Ameca</taxon>
    </lineage>
</organism>
<evidence type="ECO:0000313" key="2">
    <source>
        <dbReference type="Proteomes" id="UP001469553"/>
    </source>
</evidence>
<accession>A0ABV0XVN0</accession>
<comment type="caution">
    <text evidence="1">The sequence shown here is derived from an EMBL/GenBank/DDBJ whole genome shotgun (WGS) entry which is preliminary data.</text>
</comment>
<keyword evidence="2" id="KW-1185">Reference proteome</keyword>
<protein>
    <submittedName>
        <fullName evidence="1">Uncharacterized protein</fullName>
    </submittedName>
</protein>
<reference evidence="1 2" key="1">
    <citation type="submission" date="2021-06" db="EMBL/GenBank/DDBJ databases">
        <authorList>
            <person name="Palmer J.M."/>
        </authorList>
    </citation>
    <scope>NUCLEOTIDE SEQUENCE [LARGE SCALE GENOMIC DNA]</scope>
    <source>
        <strain evidence="1 2">AS_MEX2019</strain>
        <tissue evidence="1">Muscle</tissue>
    </source>
</reference>
<proteinExistence type="predicted"/>
<dbReference type="EMBL" id="JAHRIP010013922">
    <property type="protein sequence ID" value="MEQ2285578.1"/>
    <property type="molecule type" value="Genomic_DNA"/>
</dbReference>